<dbReference type="PANTHER" id="PTHR45998">
    <property type="entry name" value="SERINE/THREONINE-PROTEIN KINASE 16"/>
    <property type="match status" value="1"/>
</dbReference>
<sequence>MAQYFFDLLYNFTDCMCCFPSTPQLKINNRSFKLLRLLGEGGFSYVYLVQDKSTSELFALKKIRCPFGQESVSQALKEVEAYNLFAKQKNIIHSIDHCVSTEAGSKFRSDGGDAGSKTVYILLPYYQRGNLQDAINANLVNHTTFPEKRLMALMLGVANALKAMHQYRVKSNAGTTRKAKSVRREGEEADTELAMRMEAPKRRASQRADEDEDDENEPLMDDEVTRSQEGVQDGDLRPYAHRDVKPGNIMISEDGHSPVLMDLGSLAPSPIPITSRSLALAVQDTAAEHSTMPYRAPELFDVKTGSVIDTKADIWSFGCTLYACLVGKSPFEARSEETGGSLSMCVLGGDWRFPDEKSASKGKGKAGGEQQGEGASSSGTSSMSAQVKDVVRKCLEVEPADRPDIDELIQILKDVIQNLSDDAGSS</sequence>
<dbReference type="GeneID" id="63694033"/>
<comment type="similarity">
    <text evidence="10">Belongs to the protein kinase superfamily.</text>
</comment>
<dbReference type="GO" id="GO:0004674">
    <property type="term" value="F:protein serine/threonine kinase activity"/>
    <property type="evidence" value="ECO:0007669"/>
    <property type="project" value="UniProtKB-KW"/>
</dbReference>
<evidence type="ECO:0000313" key="14">
    <source>
        <dbReference type="Proteomes" id="UP000019804"/>
    </source>
</evidence>
<dbReference type="GO" id="GO:0005773">
    <property type="term" value="C:vacuole"/>
    <property type="evidence" value="ECO:0007669"/>
    <property type="project" value="GOC"/>
</dbReference>
<keyword evidence="2 10" id="KW-0723">Serine/threonine-protein kinase</keyword>
<dbReference type="SUPFAM" id="SSF56112">
    <property type="entry name" value="Protein kinase-like (PK-like)"/>
    <property type="match status" value="2"/>
</dbReference>
<evidence type="ECO:0000256" key="3">
    <source>
        <dbReference type="ARBA" id="ARBA00022679"/>
    </source>
</evidence>
<evidence type="ECO:0000256" key="6">
    <source>
        <dbReference type="ARBA" id="ARBA00022840"/>
    </source>
</evidence>
<reference evidence="14" key="1">
    <citation type="journal article" date="2014" name="Nat. Commun.">
        <title>Genomic adaptations of the halophilic Dead Sea filamentous fungus Eurotium rubrum.</title>
        <authorList>
            <person name="Kis-Papo T."/>
            <person name="Weig A.R."/>
            <person name="Riley R."/>
            <person name="Persoh D."/>
            <person name="Salamov A."/>
            <person name="Sun H."/>
            <person name="Lipzen A."/>
            <person name="Wasser S.P."/>
            <person name="Rambold G."/>
            <person name="Grigoriev I.V."/>
            <person name="Nevo E."/>
        </authorList>
    </citation>
    <scope>NUCLEOTIDE SEQUENCE [LARGE SCALE GENOMIC DNA]</scope>
    <source>
        <strain evidence="14">CBS 135680</strain>
    </source>
</reference>
<dbReference type="STRING" id="1388766.A0A017SH50"/>
<evidence type="ECO:0000256" key="2">
    <source>
        <dbReference type="ARBA" id="ARBA00022527"/>
    </source>
</evidence>
<dbReference type="GO" id="GO:0006624">
    <property type="term" value="P:vacuolar protein processing"/>
    <property type="evidence" value="ECO:0007669"/>
    <property type="project" value="TreeGrafter"/>
</dbReference>
<dbReference type="InterPro" id="IPR000719">
    <property type="entry name" value="Prot_kinase_dom"/>
</dbReference>
<dbReference type="EC" id="2.7.11.1" evidence="1"/>
<dbReference type="Gene3D" id="1.10.510.10">
    <property type="entry name" value="Transferase(Phosphotransferase) domain 1"/>
    <property type="match status" value="2"/>
</dbReference>
<dbReference type="FunFam" id="1.10.510.10:FF:000728">
    <property type="entry name" value="Serine/threonine protein kinase, putative"/>
    <property type="match status" value="1"/>
</dbReference>
<comment type="catalytic activity">
    <reaction evidence="8">
        <text>L-seryl-[protein] + ATP = O-phospho-L-seryl-[protein] + ADP + H(+)</text>
        <dbReference type="Rhea" id="RHEA:17989"/>
        <dbReference type="Rhea" id="RHEA-COMP:9863"/>
        <dbReference type="Rhea" id="RHEA-COMP:11604"/>
        <dbReference type="ChEBI" id="CHEBI:15378"/>
        <dbReference type="ChEBI" id="CHEBI:29999"/>
        <dbReference type="ChEBI" id="CHEBI:30616"/>
        <dbReference type="ChEBI" id="CHEBI:83421"/>
        <dbReference type="ChEBI" id="CHEBI:456216"/>
        <dbReference type="EC" id="2.7.11.1"/>
    </reaction>
</comment>
<dbReference type="EMBL" id="KK088420">
    <property type="protein sequence ID" value="EYE95979.1"/>
    <property type="molecule type" value="Genomic_DNA"/>
</dbReference>
<evidence type="ECO:0000256" key="7">
    <source>
        <dbReference type="ARBA" id="ARBA00047899"/>
    </source>
</evidence>
<dbReference type="GO" id="GO:0005794">
    <property type="term" value="C:Golgi apparatus"/>
    <property type="evidence" value="ECO:0007669"/>
    <property type="project" value="TreeGrafter"/>
</dbReference>
<dbReference type="RefSeq" id="XP_040639667.1">
    <property type="nucleotide sequence ID" value="XM_040778909.1"/>
</dbReference>
<keyword evidence="4 9" id="KW-0547">Nucleotide-binding</keyword>
<dbReference type="SMART" id="SM00220">
    <property type="entry name" value="S_TKc"/>
    <property type="match status" value="1"/>
</dbReference>
<evidence type="ECO:0000313" key="13">
    <source>
        <dbReference type="EMBL" id="EYE95979.1"/>
    </source>
</evidence>
<evidence type="ECO:0000256" key="11">
    <source>
        <dbReference type="SAM" id="MobiDB-lite"/>
    </source>
</evidence>
<evidence type="ECO:0000256" key="5">
    <source>
        <dbReference type="ARBA" id="ARBA00022777"/>
    </source>
</evidence>
<feature type="region of interest" description="Disordered" evidence="11">
    <location>
        <begin position="172"/>
        <end position="229"/>
    </location>
</feature>
<keyword evidence="14" id="KW-1185">Reference proteome</keyword>
<dbReference type="InterPro" id="IPR052239">
    <property type="entry name" value="Ser/Thr-specific_kinases"/>
</dbReference>
<dbReference type="GO" id="GO:0032889">
    <property type="term" value="P:regulation of vacuole fusion, non-autophagic"/>
    <property type="evidence" value="ECO:0007669"/>
    <property type="project" value="TreeGrafter"/>
</dbReference>
<evidence type="ECO:0000259" key="12">
    <source>
        <dbReference type="PROSITE" id="PS50011"/>
    </source>
</evidence>
<dbReference type="FunFam" id="1.10.510.10:FF:000550">
    <property type="entry name" value="Serine/threonine kinase 16"/>
    <property type="match status" value="1"/>
</dbReference>
<dbReference type="PROSITE" id="PS50011">
    <property type="entry name" value="PROTEIN_KINASE_DOM"/>
    <property type="match status" value="1"/>
</dbReference>
<dbReference type="InterPro" id="IPR017441">
    <property type="entry name" value="Protein_kinase_ATP_BS"/>
</dbReference>
<keyword evidence="5 13" id="KW-0418">Kinase</keyword>
<feature type="compositionally biased region" description="Acidic residues" evidence="11">
    <location>
        <begin position="209"/>
        <end position="222"/>
    </location>
</feature>
<dbReference type="PANTHER" id="PTHR45998:SF2">
    <property type="entry name" value="SERINE_THREONINE-PROTEIN KINASE 16"/>
    <property type="match status" value="1"/>
</dbReference>
<dbReference type="Proteomes" id="UP000019804">
    <property type="component" value="Unassembled WGS sequence"/>
</dbReference>
<keyword evidence="6 9" id="KW-0067">ATP-binding</keyword>
<feature type="binding site" evidence="9">
    <location>
        <position position="61"/>
    </location>
    <ligand>
        <name>ATP</name>
        <dbReference type="ChEBI" id="CHEBI:30616"/>
    </ligand>
</feature>
<evidence type="ECO:0000256" key="4">
    <source>
        <dbReference type="ARBA" id="ARBA00022741"/>
    </source>
</evidence>
<comment type="catalytic activity">
    <reaction evidence="7">
        <text>L-threonyl-[protein] + ATP = O-phospho-L-threonyl-[protein] + ADP + H(+)</text>
        <dbReference type="Rhea" id="RHEA:46608"/>
        <dbReference type="Rhea" id="RHEA-COMP:11060"/>
        <dbReference type="Rhea" id="RHEA-COMP:11605"/>
        <dbReference type="ChEBI" id="CHEBI:15378"/>
        <dbReference type="ChEBI" id="CHEBI:30013"/>
        <dbReference type="ChEBI" id="CHEBI:30616"/>
        <dbReference type="ChEBI" id="CHEBI:61977"/>
        <dbReference type="ChEBI" id="CHEBI:456216"/>
        <dbReference type="EC" id="2.7.11.1"/>
    </reaction>
</comment>
<evidence type="ECO:0000256" key="9">
    <source>
        <dbReference type="PROSITE-ProRule" id="PRU10141"/>
    </source>
</evidence>
<dbReference type="OrthoDB" id="248923at2759"/>
<dbReference type="PROSITE" id="PS00107">
    <property type="entry name" value="PROTEIN_KINASE_ATP"/>
    <property type="match status" value="1"/>
</dbReference>
<evidence type="ECO:0000256" key="10">
    <source>
        <dbReference type="RuleBase" id="RU000304"/>
    </source>
</evidence>
<proteinExistence type="inferred from homology"/>
<accession>A0A017SH50</accession>
<dbReference type="FunFam" id="3.30.200.20:FF:000374">
    <property type="entry name" value="Serine/threonine protein kinase"/>
    <property type="match status" value="1"/>
</dbReference>
<feature type="domain" description="Protein kinase" evidence="12">
    <location>
        <begin position="32"/>
        <end position="416"/>
    </location>
</feature>
<feature type="region of interest" description="Disordered" evidence="11">
    <location>
        <begin position="357"/>
        <end position="384"/>
    </location>
</feature>
<organism evidence="13 14">
    <name type="scientific">Aspergillus ruber (strain CBS 135680)</name>
    <dbReference type="NCBI Taxonomy" id="1388766"/>
    <lineage>
        <taxon>Eukaryota</taxon>
        <taxon>Fungi</taxon>
        <taxon>Dikarya</taxon>
        <taxon>Ascomycota</taxon>
        <taxon>Pezizomycotina</taxon>
        <taxon>Eurotiomycetes</taxon>
        <taxon>Eurotiomycetidae</taxon>
        <taxon>Eurotiales</taxon>
        <taxon>Aspergillaceae</taxon>
        <taxon>Aspergillus</taxon>
        <taxon>Aspergillus subgen. Aspergillus</taxon>
    </lineage>
</organism>
<protein>
    <recommendedName>
        <fullName evidence="1">non-specific serine/threonine protein kinase</fullName>
        <ecNumber evidence="1">2.7.11.1</ecNumber>
    </recommendedName>
</protein>
<dbReference type="AlphaFoldDB" id="A0A017SH50"/>
<dbReference type="PROSITE" id="PS00108">
    <property type="entry name" value="PROTEIN_KINASE_ST"/>
    <property type="match status" value="1"/>
</dbReference>
<keyword evidence="3" id="KW-0808">Transferase</keyword>
<dbReference type="InterPro" id="IPR008271">
    <property type="entry name" value="Ser/Thr_kinase_AS"/>
</dbReference>
<feature type="compositionally biased region" description="Low complexity" evidence="11">
    <location>
        <begin position="372"/>
        <end position="384"/>
    </location>
</feature>
<name>A0A017SH50_ASPRC</name>
<evidence type="ECO:0000256" key="8">
    <source>
        <dbReference type="ARBA" id="ARBA00048679"/>
    </source>
</evidence>
<dbReference type="GO" id="GO:0005524">
    <property type="term" value="F:ATP binding"/>
    <property type="evidence" value="ECO:0007669"/>
    <property type="project" value="UniProtKB-UniRule"/>
</dbReference>
<gene>
    <name evidence="13" type="ORF">EURHEDRAFT_377027</name>
</gene>
<dbReference type="HOGENOM" id="CLU_000288_109_1_1"/>
<dbReference type="InterPro" id="IPR011009">
    <property type="entry name" value="Kinase-like_dom_sf"/>
</dbReference>
<evidence type="ECO:0000256" key="1">
    <source>
        <dbReference type="ARBA" id="ARBA00012513"/>
    </source>
</evidence>
<dbReference type="Pfam" id="PF00069">
    <property type="entry name" value="Pkinase"/>
    <property type="match status" value="2"/>
</dbReference>